<keyword evidence="10 16" id="KW-0256">Endoplasmic reticulum</keyword>
<evidence type="ECO:0000313" key="21">
    <source>
        <dbReference type="Ensembl" id="ENSCCRP00020020284.1"/>
    </source>
</evidence>
<dbReference type="GO" id="GO:0051668">
    <property type="term" value="P:localization within membrane"/>
    <property type="evidence" value="ECO:0007669"/>
    <property type="project" value="UniProtKB-ARBA"/>
</dbReference>
<dbReference type="GO" id="GO:0005829">
    <property type="term" value="C:cytosol"/>
    <property type="evidence" value="ECO:0007669"/>
    <property type="project" value="UniProtKB-SubCell"/>
</dbReference>
<dbReference type="Proteomes" id="UP000694701">
    <property type="component" value="Unplaced"/>
</dbReference>
<evidence type="ECO:0000256" key="4">
    <source>
        <dbReference type="ARBA" id="ARBA00004524"/>
    </source>
</evidence>
<reference evidence="21" key="1">
    <citation type="submission" date="2025-08" db="UniProtKB">
        <authorList>
            <consortium name="Ensembl"/>
        </authorList>
    </citation>
    <scope>IDENTIFICATION</scope>
</reference>
<evidence type="ECO:0000259" key="20">
    <source>
        <dbReference type="Pfam" id="PF12932"/>
    </source>
</evidence>
<dbReference type="Pfam" id="PF12931">
    <property type="entry name" value="TPR_Sec16"/>
    <property type="match status" value="1"/>
</dbReference>
<feature type="domain" description="Sec16 central conserved" evidence="20">
    <location>
        <begin position="200"/>
        <end position="297"/>
    </location>
</feature>
<evidence type="ECO:0000256" key="15">
    <source>
        <dbReference type="ARBA" id="ARBA00023136"/>
    </source>
</evidence>
<evidence type="ECO:0000256" key="13">
    <source>
        <dbReference type="ARBA" id="ARBA00022927"/>
    </source>
</evidence>
<keyword evidence="7 16" id="KW-0813">Transport</keyword>
<evidence type="ECO:0000256" key="1">
    <source>
        <dbReference type="ARBA" id="ARBA00004395"/>
    </source>
</evidence>
<evidence type="ECO:0000256" key="7">
    <source>
        <dbReference type="ARBA" id="ARBA00022448"/>
    </source>
</evidence>
<feature type="transmembrane region" description="Helical" evidence="18">
    <location>
        <begin position="72"/>
        <end position="92"/>
    </location>
</feature>
<keyword evidence="14 16" id="KW-0333">Golgi apparatus</keyword>
<evidence type="ECO:0000256" key="11">
    <source>
        <dbReference type="ARBA" id="ARBA00022848"/>
    </source>
</evidence>
<dbReference type="GO" id="GO:0070973">
    <property type="term" value="P:protein localization to endoplasmic reticulum exit site"/>
    <property type="evidence" value="ECO:0007669"/>
    <property type="project" value="TreeGrafter"/>
</dbReference>
<evidence type="ECO:0000256" key="12">
    <source>
        <dbReference type="ARBA" id="ARBA00022892"/>
    </source>
</evidence>
<feature type="compositionally biased region" description="Polar residues" evidence="17">
    <location>
        <begin position="688"/>
        <end position="704"/>
    </location>
</feature>
<evidence type="ECO:0000256" key="14">
    <source>
        <dbReference type="ARBA" id="ARBA00023034"/>
    </source>
</evidence>
<proteinExistence type="inferred from homology"/>
<dbReference type="FunFam" id="1.25.40.1030:FF:000002">
    <property type="entry name" value="Protein transport protein sec16"/>
    <property type="match status" value="1"/>
</dbReference>
<evidence type="ECO:0000313" key="22">
    <source>
        <dbReference type="Proteomes" id="UP000694701"/>
    </source>
</evidence>
<dbReference type="PANTHER" id="PTHR13402:SF13">
    <property type="entry name" value="PROTEIN TRANSPORT PROTEIN SEC16A"/>
    <property type="match status" value="1"/>
</dbReference>
<evidence type="ECO:0000256" key="16">
    <source>
        <dbReference type="RuleBase" id="RU364101"/>
    </source>
</evidence>
<name>A0A8C2H6C1_CYPCA</name>
<evidence type="ECO:0000256" key="3">
    <source>
        <dbReference type="ARBA" id="ARBA00004514"/>
    </source>
</evidence>
<evidence type="ECO:0000256" key="5">
    <source>
        <dbReference type="ARBA" id="ARBA00004556"/>
    </source>
</evidence>
<accession>A0A8C2H6C1</accession>
<evidence type="ECO:0000256" key="6">
    <source>
        <dbReference type="ARBA" id="ARBA00005927"/>
    </source>
</evidence>
<organism evidence="21 22">
    <name type="scientific">Cyprinus carpio</name>
    <name type="common">Common carp</name>
    <dbReference type="NCBI Taxonomy" id="7962"/>
    <lineage>
        <taxon>Eukaryota</taxon>
        <taxon>Metazoa</taxon>
        <taxon>Chordata</taxon>
        <taxon>Craniata</taxon>
        <taxon>Vertebrata</taxon>
        <taxon>Euteleostomi</taxon>
        <taxon>Actinopterygii</taxon>
        <taxon>Neopterygii</taxon>
        <taxon>Teleostei</taxon>
        <taxon>Ostariophysi</taxon>
        <taxon>Cypriniformes</taxon>
        <taxon>Cyprinidae</taxon>
        <taxon>Cyprininae</taxon>
        <taxon>Cyprinus</taxon>
    </lineage>
</organism>
<protein>
    <recommendedName>
        <fullName evidence="16">Protein transport protein sec16</fullName>
    </recommendedName>
</protein>
<keyword evidence="18" id="KW-0812">Transmembrane</keyword>
<evidence type="ECO:0000256" key="10">
    <source>
        <dbReference type="ARBA" id="ARBA00022824"/>
    </source>
</evidence>
<dbReference type="InterPro" id="IPR024340">
    <property type="entry name" value="Sec16_CCD"/>
</dbReference>
<evidence type="ECO:0000256" key="17">
    <source>
        <dbReference type="SAM" id="MobiDB-lite"/>
    </source>
</evidence>
<keyword evidence="13 16" id="KW-0653">Protein transport</keyword>
<dbReference type="Pfam" id="PF12932">
    <property type="entry name" value="Sec16"/>
    <property type="match status" value="1"/>
</dbReference>
<dbReference type="Gene3D" id="1.25.40.1030">
    <property type="match status" value="1"/>
</dbReference>
<comment type="function">
    <text evidence="16">Plays a role in the organization of the endoplasmic reticulum exit sites (ERES), also known as transitional endoplasmic reticulum (tER). Required for secretory cargo traffic from the endoplasmic reticulum to the Golgi apparatus.</text>
</comment>
<sequence>MVASRKEGYDDPWRYYPGYDSSFDDECRRRDPYVDDFDRRSVHSEQSAHSVHSSHSRRSSFSSRSQQVCACFTYFCAGLCVYAMCITNFFFVQSQVYRSQPDLVNAAYDATGMTFPADYTYSQYPNPSDTVDYSQIPYSTDNTWTAPEQRKYYTQSTMSTIMFKMILNHISLCLSLILFSFSAPPRPLTPEKFSVPHRCARFGPAGQLILVQPNLPSAGQPTLVEIHSMETILQDSPEQSEMRSFPGPLVKEETHKVDVIKFAQNKAQECLRNDDLIDKDSAYLIWEFIVLLCRQNGTVVGTDIADLLLKEHRSVWLPGKSPNEANLIDFNNEAIEHAEEEEAGPISLLSDTLMGVPENVGKETERFRELLLFGRKKDALESAMKNGLWGHALLLASKMDNRTHARVMTRFANSLPINDPLQTVYQLMSGRMPAAATCCGDEKWGDWRPHLAMMLSNLTHTLDLDTRTISTMGDTLASKGLVDAAHFCYLMAQVGFGVYTKKSTKMVLIGSNHSLPFLKFCSSEAIQRTESYEYAQSLCSQPLSLPNFQVFKFIYACRLAEAGLCAQAFHYCEVISRTLLSLPEYYSAVFISQLIQMSLRLRFFDPQLKERPEQELFIEPDWLLHLRQLDGQIKVCVCFLLSISHHASDAHCSVPTVFRSRACCCPIQDGAITLRADRSTPQLYPCSTPSSEDQCSQSDLSTLNPDPHNPLMTSLLPPAGRM</sequence>
<keyword evidence="11" id="KW-0492">Microsome</keyword>
<dbReference type="GO" id="GO:0000139">
    <property type="term" value="C:Golgi membrane"/>
    <property type="evidence" value="ECO:0007669"/>
    <property type="project" value="UniProtKB-SubCell"/>
</dbReference>
<keyword evidence="8" id="KW-0963">Cytoplasm</keyword>
<evidence type="ECO:0000256" key="2">
    <source>
        <dbReference type="ARBA" id="ARBA00004406"/>
    </source>
</evidence>
<dbReference type="GO" id="GO:0015031">
    <property type="term" value="P:protein transport"/>
    <property type="evidence" value="ECO:0007669"/>
    <property type="project" value="UniProtKB-KW"/>
</dbReference>
<dbReference type="GO" id="GO:0016192">
    <property type="term" value="P:vesicle-mediated transport"/>
    <property type="evidence" value="ECO:0007669"/>
    <property type="project" value="UniProtKB-KW"/>
</dbReference>
<evidence type="ECO:0000256" key="9">
    <source>
        <dbReference type="ARBA" id="ARBA00022553"/>
    </source>
</evidence>
<dbReference type="PANTHER" id="PTHR13402">
    <property type="entry name" value="RGPR-RELATED"/>
    <property type="match status" value="1"/>
</dbReference>
<dbReference type="GO" id="GO:0007030">
    <property type="term" value="P:Golgi organization"/>
    <property type="evidence" value="ECO:0007669"/>
    <property type="project" value="TreeGrafter"/>
</dbReference>
<dbReference type="AlphaFoldDB" id="A0A8C2H6C1"/>
<dbReference type="GO" id="GO:0012507">
    <property type="term" value="C:ER to Golgi transport vesicle membrane"/>
    <property type="evidence" value="ECO:0007669"/>
    <property type="project" value="TreeGrafter"/>
</dbReference>
<evidence type="ECO:0000256" key="18">
    <source>
        <dbReference type="SAM" id="Phobius"/>
    </source>
</evidence>
<keyword evidence="18" id="KW-1133">Transmembrane helix</keyword>
<dbReference type="CDD" id="cd09233">
    <property type="entry name" value="ACE1-Sec16-like"/>
    <property type="match status" value="1"/>
</dbReference>
<feature type="transmembrane region" description="Helical" evidence="18">
    <location>
        <begin position="161"/>
        <end position="181"/>
    </location>
</feature>
<keyword evidence="15 16" id="KW-0472">Membrane</keyword>
<dbReference type="GO" id="GO:0048471">
    <property type="term" value="C:perinuclear region of cytoplasm"/>
    <property type="evidence" value="ECO:0007669"/>
    <property type="project" value="UniProtKB-SubCell"/>
</dbReference>
<dbReference type="GO" id="GO:0007029">
    <property type="term" value="P:endoplasmic reticulum organization"/>
    <property type="evidence" value="ECO:0007669"/>
    <property type="project" value="UniProtKB-ARBA"/>
</dbReference>
<dbReference type="InterPro" id="IPR024298">
    <property type="entry name" value="Sec16_Sec23-bd"/>
</dbReference>
<evidence type="ECO:0000259" key="19">
    <source>
        <dbReference type="Pfam" id="PF12931"/>
    </source>
</evidence>
<keyword evidence="9" id="KW-0597">Phosphoprotein</keyword>
<feature type="domain" description="Sec16 Sec23-binding" evidence="19">
    <location>
        <begin position="368"/>
        <end position="602"/>
    </location>
</feature>
<dbReference type="Ensembl" id="ENSCCRT00020022280.1">
    <property type="protein sequence ID" value="ENSCCRP00020020284.1"/>
    <property type="gene ID" value="ENSCCRG00020009403.1"/>
</dbReference>
<dbReference type="GO" id="GO:0070971">
    <property type="term" value="C:endoplasmic reticulum exit site"/>
    <property type="evidence" value="ECO:0007669"/>
    <property type="project" value="UniProtKB-ARBA"/>
</dbReference>
<comment type="subcellular location">
    <subcellularLocation>
        <location evidence="3">Cytoplasm</location>
        <location evidence="3">Cytosol</location>
    </subcellularLocation>
    <subcellularLocation>
        <location evidence="5">Cytoplasm</location>
        <location evidence="5">Perinuclear region</location>
    </subcellularLocation>
    <subcellularLocation>
        <location evidence="2">Endoplasmic reticulum membrane</location>
        <topology evidence="2">Peripheral membrane protein</topology>
    </subcellularLocation>
    <subcellularLocation>
        <location evidence="1">Golgi apparatus membrane</location>
        <topology evidence="1">Peripheral membrane protein</topology>
    </subcellularLocation>
    <subcellularLocation>
        <location evidence="4">Microsome membrane</location>
    </subcellularLocation>
</comment>
<comment type="subunit">
    <text evidence="16">SEC16A and SEC16B are each present in multiple copies in a heteromeric complex.</text>
</comment>
<feature type="region of interest" description="Disordered" evidence="17">
    <location>
        <begin position="688"/>
        <end position="722"/>
    </location>
</feature>
<keyword evidence="12 16" id="KW-0931">ER-Golgi transport</keyword>
<dbReference type="GO" id="GO:0005789">
    <property type="term" value="C:endoplasmic reticulum membrane"/>
    <property type="evidence" value="ECO:0007669"/>
    <property type="project" value="UniProtKB-SubCell"/>
</dbReference>
<comment type="similarity">
    <text evidence="6 16">Belongs to the SEC16 family.</text>
</comment>
<evidence type="ECO:0000256" key="8">
    <source>
        <dbReference type="ARBA" id="ARBA00022490"/>
    </source>
</evidence>